<dbReference type="Pfam" id="PF22022">
    <property type="entry name" value="Phage_int_M"/>
    <property type="match status" value="1"/>
</dbReference>
<evidence type="ECO:0000313" key="8">
    <source>
        <dbReference type="EMBL" id="TVO35858.1"/>
    </source>
</evidence>
<comment type="similarity">
    <text evidence="1">Belongs to the 'phage' integrase family.</text>
</comment>
<reference evidence="8 9" key="1">
    <citation type="submission" date="2019-07" db="EMBL/GenBank/DDBJ databases">
        <title>The draft genome sequence of Vibrio algivorus M1486.</title>
        <authorList>
            <person name="Meng X."/>
        </authorList>
    </citation>
    <scope>NUCLEOTIDE SEQUENCE [LARGE SCALE GENOMIC DNA]</scope>
    <source>
        <strain evidence="8 9">M1486</strain>
    </source>
</reference>
<dbReference type="EMBL" id="VMKJ01000021">
    <property type="protein sequence ID" value="TVO35858.1"/>
    <property type="molecule type" value="Genomic_DNA"/>
</dbReference>
<dbReference type="SUPFAM" id="SSF56349">
    <property type="entry name" value="DNA breaking-rejoining enzymes"/>
    <property type="match status" value="1"/>
</dbReference>
<keyword evidence="2" id="KW-0229">DNA integration</keyword>
<dbReference type="Pfam" id="PF00589">
    <property type="entry name" value="Phage_integrase"/>
    <property type="match status" value="1"/>
</dbReference>
<name>A0A557P5D6_9VIBR</name>
<evidence type="ECO:0000256" key="4">
    <source>
        <dbReference type="ARBA" id="ARBA00023172"/>
    </source>
</evidence>
<dbReference type="GO" id="GO:0006310">
    <property type="term" value="P:DNA recombination"/>
    <property type="evidence" value="ECO:0007669"/>
    <property type="project" value="UniProtKB-KW"/>
</dbReference>
<dbReference type="InterPro" id="IPR013762">
    <property type="entry name" value="Integrase-like_cat_sf"/>
</dbReference>
<evidence type="ECO:0000259" key="6">
    <source>
        <dbReference type="PROSITE" id="PS51898"/>
    </source>
</evidence>
<dbReference type="Pfam" id="PF13356">
    <property type="entry name" value="Arm-DNA-bind_3"/>
    <property type="match status" value="1"/>
</dbReference>
<dbReference type="PANTHER" id="PTHR30629">
    <property type="entry name" value="PROPHAGE INTEGRASE"/>
    <property type="match status" value="1"/>
</dbReference>
<organism evidence="8 9">
    <name type="scientific">Vibrio algivorus</name>
    <dbReference type="NCBI Taxonomy" id="1667024"/>
    <lineage>
        <taxon>Bacteria</taxon>
        <taxon>Pseudomonadati</taxon>
        <taxon>Pseudomonadota</taxon>
        <taxon>Gammaproteobacteria</taxon>
        <taxon>Vibrionales</taxon>
        <taxon>Vibrionaceae</taxon>
        <taxon>Vibrio</taxon>
    </lineage>
</organism>
<dbReference type="InterPro" id="IPR044068">
    <property type="entry name" value="CB"/>
</dbReference>
<dbReference type="GO" id="GO:0015074">
    <property type="term" value="P:DNA integration"/>
    <property type="evidence" value="ECO:0007669"/>
    <property type="project" value="UniProtKB-KW"/>
</dbReference>
<dbReference type="Gene3D" id="1.10.443.10">
    <property type="entry name" value="Intergrase catalytic core"/>
    <property type="match status" value="1"/>
</dbReference>
<dbReference type="Gene3D" id="1.10.150.130">
    <property type="match status" value="1"/>
</dbReference>
<protein>
    <submittedName>
        <fullName evidence="8">Tyrosine-type recombinase/integrase</fullName>
    </submittedName>
</protein>
<evidence type="ECO:0000256" key="2">
    <source>
        <dbReference type="ARBA" id="ARBA00022908"/>
    </source>
</evidence>
<dbReference type="InterPro" id="IPR050808">
    <property type="entry name" value="Phage_Integrase"/>
</dbReference>
<evidence type="ECO:0000256" key="5">
    <source>
        <dbReference type="PROSITE-ProRule" id="PRU01248"/>
    </source>
</evidence>
<evidence type="ECO:0000256" key="1">
    <source>
        <dbReference type="ARBA" id="ARBA00008857"/>
    </source>
</evidence>
<evidence type="ECO:0000259" key="7">
    <source>
        <dbReference type="PROSITE" id="PS51900"/>
    </source>
</evidence>
<dbReference type="GO" id="GO:0003677">
    <property type="term" value="F:DNA binding"/>
    <property type="evidence" value="ECO:0007669"/>
    <property type="project" value="UniProtKB-UniRule"/>
</dbReference>
<feature type="domain" description="Core-binding (CB)" evidence="7">
    <location>
        <begin position="105"/>
        <end position="186"/>
    </location>
</feature>
<keyword evidence="4" id="KW-0233">DNA recombination</keyword>
<dbReference type="InterPro" id="IPR002104">
    <property type="entry name" value="Integrase_catalytic"/>
</dbReference>
<dbReference type="InterPro" id="IPR038488">
    <property type="entry name" value="Integrase_DNA-bd_sf"/>
</dbReference>
<accession>A0A557P5D6</accession>
<dbReference type="InterPro" id="IPR053876">
    <property type="entry name" value="Phage_int_M"/>
</dbReference>
<dbReference type="RefSeq" id="WP_144388345.1">
    <property type="nucleotide sequence ID" value="NZ_CANNCB010000029.1"/>
</dbReference>
<dbReference type="PROSITE" id="PS51898">
    <property type="entry name" value="TYR_RECOMBINASE"/>
    <property type="match status" value="1"/>
</dbReference>
<evidence type="ECO:0000313" key="9">
    <source>
        <dbReference type="Proteomes" id="UP000319828"/>
    </source>
</evidence>
<dbReference type="InterPro" id="IPR011010">
    <property type="entry name" value="DNA_brk_join_enz"/>
</dbReference>
<dbReference type="NCBIfam" id="NF007246">
    <property type="entry name" value="PRK09692.1"/>
    <property type="match status" value="1"/>
</dbReference>
<dbReference type="PANTHER" id="PTHR30629:SF6">
    <property type="entry name" value="PROPHAGE INTEGRASE INTA-RELATED"/>
    <property type="match status" value="1"/>
</dbReference>
<dbReference type="InterPro" id="IPR010998">
    <property type="entry name" value="Integrase_recombinase_N"/>
</dbReference>
<keyword evidence="3 5" id="KW-0238">DNA-binding</keyword>
<dbReference type="OrthoDB" id="9795573at2"/>
<feature type="domain" description="Tyr recombinase" evidence="6">
    <location>
        <begin position="209"/>
        <end position="389"/>
    </location>
</feature>
<comment type="caution">
    <text evidence="8">The sequence shown here is derived from an EMBL/GenBank/DDBJ whole genome shotgun (WGS) entry which is preliminary data.</text>
</comment>
<dbReference type="Proteomes" id="UP000319828">
    <property type="component" value="Unassembled WGS sequence"/>
</dbReference>
<sequence>MAKQVKPLSETQIKNAKPKEKEYILSDGYGLRLRVKSNGTKTWLLNYTHPILAKRANLTLGTYPITSLKLAREKARHARELIEQGIDPKSHRDKSNQQEHIRLNSTLACVMKQWLEVKQGSVSPGHVNDIERSLELHVLPSLGSMPITDITPQLAIQTLKPLEHKGNLEALRRLCQRLNEIMKFARNSGFIQFNVLADIKEAFKKPQTENMKTLPPEALPDLMRALSRARIHFTTRCLIEWQLHTMVRPGEAAGARWDEIDWDDKVWRIPAHRMKRKRDHIVPLTNQTLSILEEMNAINGHGRSEFIFASYKDITRHACSETANMAIKRMGFKGLLVSHGLRALASTTLNEQAQFDGDLVEAALAHVDKNKVRAAYNRSQYVEQRRDMMQWWSDHITNAEKA</sequence>
<dbReference type="PROSITE" id="PS51900">
    <property type="entry name" value="CB"/>
    <property type="match status" value="1"/>
</dbReference>
<evidence type="ECO:0000256" key="3">
    <source>
        <dbReference type="ARBA" id="ARBA00023125"/>
    </source>
</evidence>
<dbReference type="Gene3D" id="3.30.160.390">
    <property type="entry name" value="Integrase, DNA-binding domain"/>
    <property type="match status" value="1"/>
</dbReference>
<proteinExistence type="inferred from homology"/>
<dbReference type="CDD" id="cd00801">
    <property type="entry name" value="INT_P4_C"/>
    <property type="match status" value="1"/>
</dbReference>
<dbReference type="AlphaFoldDB" id="A0A557P5D6"/>
<gene>
    <name evidence="8" type="ORF">FOF44_10725</name>
</gene>
<dbReference type="InterPro" id="IPR025166">
    <property type="entry name" value="Integrase_DNA_bind_dom"/>
</dbReference>